<organism evidence="2 3">
    <name type="scientific">Bos indicus</name>
    <name type="common">Zebu</name>
    <dbReference type="NCBI Taxonomy" id="9915"/>
    <lineage>
        <taxon>Eukaryota</taxon>
        <taxon>Metazoa</taxon>
        <taxon>Chordata</taxon>
        <taxon>Craniata</taxon>
        <taxon>Vertebrata</taxon>
        <taxon>Euteleostomi</taxon>
        <taxon>Mammalia</taxon>
        <taxon>Eutheria</taxon>
        <taxon>Laurasiatheria</taxon>
        <taxon>Artiodactyla</taxon>
        <taxon>Ruminantia</taxon>
        <taxon>Pecora</taxon>
        <taxon>Bovidae</taxon>
        <taxon>Bovinae</taxon>
        <taxon>Bos</taxon>
    </lineage>
</organism>
<feature type="region of interest" description="Disordered" evidence="1">
    <location>
        <begin position="229"/>
        <end position="260"/>
    </location>
</feature>
<reference evidence="3" key="1">
    <citation type="submission" date="2025-08" db="UniProtKB">
        <authorList>
            <consortium name="RefSeq"/>
        </authorList>
    </citation>
    <scope>IDENTIFICATION</scope>
    <source>
        <tissue evidence="3">Blood</tissue>
    </source>
</reference>
<dbReference type="InterPro" id="IPR029288">
    <property type="entry name" value="DUF4607"/>
</dbReference>
<gene>
    <name evidence="3" type="primary">C5H12orf42</name>
</gene>
<evidence type="ECO:0000313" key="2">
    <source>
        <dbReference type="Proteomes" id="UP001652663"/>
    </source>
</evidence>
<proteinExistence type="predicted"/>
<evidence type="ECO:0000256" key="1">
    <source>
        <dbReference type="SAM" id="MobiDB-lite"/>
    </source>
</evidence>
<accession>A0ABM4SAQ0</accession>
<feature type="region of interest" description="Disordered" evidence="1">
    <location>
        <begin position="184"/>
        <end position="211"/>
    </location>
</feature>
<keyword evidence="2" id="KW-1185">Reference proteome</keyword>
<sequence>MISVGIFFLLKQFNTVRFIILRTGLVGRSKKTGAPRHRGSFVAAVFLPNNSLFNLSQLAGPRVAELTRVEVCGHNRDEEREENELLENKVLAGRVNSSHLSATPALLCLPGLILRPCAAIGLFRRSQTPFASPKVSWSSSELELGEKTAAPVGAPTCKPDSQSRLPGAPGNPVRIGAVAMAPKMLPKHPHSPEEKRPGADASLHSSLAGAPLPGFTSTPTHLFSKRLIKDCSSSPSRPPPRFHTVCSQAPPRPGVNAHLH</sequence>
<protein>
    <submittedName>
        <fullName evidence="3">LOW QUALITY PROTEIN: uncharacterized protein C12orf42 homolog</fullName>
    </submittedName>
</protein>
<name>A0ABM4SAQ0_BOSIN</name>
<dbReference type="Proteomes" id="UP001652663">
    <property type="component" value="Chromosome 5"/>
</dbReference>
<dbReference type="RefSeq" id="XP_070644871.1">
    <property type="nucleotide sequence ID" value="XM_070788770.1"/>
</dbReference>
<evidence type="ECO:0000313" key="3">
    <source>
        <dbReference type="RefSeq" id="XP_070644871.1"/>
    </source>
</evidence>
<feature type="region of interest" description="Disordered" evidence="1">
    <location>
        <begin position="150"/>
        <end position="171"/>
    </location>
</feature>
<dbReference type="PANTHER" id="PTHR40708:SF1">
    <property type="entry name" value="RIKEN CDNA 1700113H08 GENE"/>
    <property type="match status" value="1"/>
</dbReference>
<dbReference type="Pfam" id="PF15380">
    <property type="entry name" value="DUF4607"/>
    <property type="match status" value="1"/>
</dbReference>
<dbReference type="PANTHER" id="PTHR40708">
    <property type="entry name" value="RIKEN CDNA 1700113H08 GENE"/>
    <property type="match status" value="1"/>
</dbReference>
<dbReference type="GeneID" id="109558506"/>